<dbReference type="PANTHER" id="PTHR10491:SF4">
    <property type="entry name" value="METHIONINE ADENOSYLTRANSFERASE 2 SUBUNIT BETA"/>
    <property type="match status" value="1"/>
</dbReference>
<dbReference type="EC" id="1.1.1.133" evidence="3 6"/>
<comment type="similarity">
    <text evidence="2 6">Belongs to the dTDP-4-dehydrorhamnose reductase family.</text>
</comment>
<evidence type="ECO:0000256" key="3">
    <source>
        <dbReference type="ARBA" id="ARBA00012929"/>
    </source>
</evidence>
<comment type="catalytic activity">
    <reaction evidence="5">
        <text>dTDP-beta-L-rhamnose + NADP(+) = dTDP-4-dehydro-beta-L-rhamnose + NADPH + H(+)</text>
        <dbReference type="Rhea" id="RHEA:21796"/>
        <dbReference type="ChEBI" id="CHEBI:15378"/>
        <dbReference type="ChEBI" id="CHEBI:57510"/>
        <dbReference type="ChEBI" id="CHEBI:57783"/>
        <dbReference type="ChEBI" id="CHEBI:58349"/>
        <dbReference type="ChEBI" id="CHEBI:62830"/>
        <dbReference type="EC" id="1.1.1.133"/>
    </reaction>
</comment>
<dbReference type="GO" id="GO:0019305">
    <property type="term" value="P:dTDP-rhamnose biosynthetic process"/>
    <property type="evidence" value="ECO:0007669"/>
    <property type="project" value="UniProtKB-UniPathway"/>
</dbReference>
<dbReference type="Gene3D" id="3.40.50.720">
    <property type="entry name" value="NAD(P)-binding Rossmann-like Domain"/>
    <property type="match status" value="1"/>
</dbReference>
<dbReference type="PANTHER" id="PTHR10491">
    <property type="entry name" value="DTDP-4-DEHYDRORHAMNOSE REDUCTASE"/>
    <property type="match status" value="1"/>
</dbReference>
<dbReference type="FunCoup" id="A0A517SF45">
    <property type="interactions" value="453"/>
</dbReference>
<comment type="function">
    <text evidence="6">Catalyzes the reduction of dTDP-6-deoxy-L-lyxo-4-hexulose to yield dTDP-L-rhamnose.</text>
</comment>
<dbReference type="Pfam" id="PF04321">
    <property type="entry name" value="RmlD_sub_bind"/>
    <property type="match status" value="1"/>
</dbReference>
<evidence type="ECO:0000256" key="4">
    <source>
        <dbReference type="ARBA" id="ARBA00017099"/>
    </source>
</evidence>
<proteinExistence type="inferred from homology"/>
<dbReference type="InParanoid" id="A0A517SF45"/>
<evidence type="ECO:0000313" key="8">
    <source>
        <dbReference type="EMBL" id="QDT54765.1"/>
    </source>
</evidence>
<keyword evidence="6 8" id="KW-0560">Oxidoreductase</keyword>
<dbReference type="EMBL" id="CP036271">
    <property type="protein sequence ID" value="QDT54765.1"/>
    <property type="molecule type" value="Genomic_DNA"/>
</dbReference>
<dbReference type="GO" id="GO:0005829">
    <property type="term" value="C:cytosol"/>
    <property type="evidence" value="ECO:0007669"/>
    <property type="project" value="TreeGrafter"/>
</dbReference>
<gene>
    <name evidence="8" type="primary">rmlD</name>
    <name evidence="8" type="ORF">Pan44_28010</name>
</gene>
<dbReference type="OrthoDB" id="9803892at2"/>
<feature type="domain" description="RmlD-like substrate binding" evidence="7">
    <location>
        <begin position="7"/>
        <end position="284"/>
    </location>
</feature>
<dbReference type="KEGG" id="ccos:Pan44_28010"/>
<dbReference type="InterPro" id="IPR029903">
    <property type="entry name" value="RmlD-like-bd"/>
</dbReference>
<dbReference type="NCBIfam" id="TIGR01214">
    <property type="entry name" value="rmlD"/>
    <property type="match status" value="1"/>
</dbReference>
<evidence type="ECO:0000256" key="5">
    <source>
        <dbReference type="ARBA" id="ARBA00048200"/>
    </source>
</evidence>
<keyword evidence="6" id="KW-0521">NADP</keyword>
<dbReference type="Proteomes" id="UP000315700">
    <property type="component" value="Chromosome"/>
</dbReference>
<dbReference type="GO" id="GO:0008831">
    <property type="term" value="F:dTDP-4-dehydrorhamnose reductase activity"/>
    <property type="evidence" value="ECO:0007669"/>
    <property type="project" value="UniProtKB-EC"/>
</dbReference>
<evidence type="ECO:0000256" key="1">
    <source>
        <dbReference type="ARBA" id="ARBA00004781"/>
    </source>
</evidence>
<organism evidence="8 9">
    <name type="scientific">Caulifigura coniformis</name>
    <dbReference type="NCBI Taxonomy" id="2527983"/>
    <lineage>
        <taxon>Bacteria</taxon>
        <taxon>Pseudomonadati</taxon>
        <taxon>Planctomycetota</taxon>
        <taxon>Planctomycetia</taxon>
        <taxon>Planctomycetales</taxon>
        <taxon>Planctomycetaceae</taxon>
        <taxon>Caulifigura</taxon>
    </lineage>
</organism>
<dbReference type="CDD" id="cd05254">
    <property type="entry name" value="dTDP_HR_like_SDR_e"/>
    <property type="match status" value="1"/>
</dbReference>
<dbReference type="SUPFAM" id="SSF51735">
    <property type="entry name" value="NAD(P)-binding Rossmann-fold domains"/>
    <property type="match status" value="1"/>
</dbReference>
<protein>
    <recommendedName>
        <fullName evidence="4 6">dTDP-4-dehydrorhamnose reductase</fullName>
        <ecNumber evidence="3 6">1.1.1.133</ecNumber>
    </recommendedName>
</protein>
<keyword evidence="9" id="KW-1185">Reference proteome</keyword>
<reference evidence="8 9" key="1">
    <citation type="submission" date="2019-02" db="EMBL/GenBank/DDBJ databases">
        <title>Deep-cultivation of Planctomycetes and their phenomic and genomic characterization uncovers novel biology.</title>
        <authorList>
            <person name="Wiegand S."/>
            <person name="Jogler M."/>
            <person name="Boedeker C."/>
            <person name="Pinto D."/>
            <person name="Vollmers J."/>
            <person name="Rivas-Marin E."/>
            <person name="Kohn T."/>
            <person name="Peeters S.H."/>
            <person name="Heuer A."/>
            <person name="Rast P."/>
            <person name="Oberbeckmann S."/>
            <person name="Bunk B."/>
            <person name="Jeske O."/>
            <person name="Meyerdierks A."/>
            <person name="Storesund J.E."/>
            <person name="Kallscheuer N."/>
            <person name="Luecker S."/>
            <person name="Lage O.M."/>
            <person name="Pohl T."/>
            <person name="Merkel B.J."/>
            <person name="Hornburger P."/>
            <person name="Mueller R.-W."/>
            <person name="Bruemmer F."/>
            <person name="Labrenz M."/>
            <person name="Spormann A.M."/>
            <person name="Op den Camp H."/>
            <person name="Overmann J."/>
            <person name="Amann R."/>
            <person name="Jetten M.S.M."/>
            <person name="Mascher T."/>
            <person name="Medema M.H."/>
            <person name="Devos D.P."/>
            <person name="Kaster A.-K."/>
            <person name="Ovreas L."/>
            <person name="Rohde M."/>
            <person name="Galperin M.Y."/>
            <person name="Jogler C."/>
        </authorList>
    </citation>
    <scope>NUCLEOTIDE SEQUENCE [LARGE SCALE GENOMIC DNA]</scope>
    <source>
        <strain evidence="8 9">Pan44</strain>
    </source>
</reference>
<dbReference type="UniPathway" id="UPA00124"/>
<evidence type="ECO:0000256" key="6">
    <source>
        <dbReference type="RuleBase" id="RU364082"/>
    </source>
</evidence>
<evidence type="ECO:0000256" key="2">
    <source>
        <dbReference type="ARBA" id="ARBA00010944"/>
    </source>
</evidence>
<sequence>MSSHFSVALIGAGGQLATDLATALPADTRLLPHRAIELEAPASIERALEGFTGVVINTAGYNLVDQAETEPERAFAVNAFGVRNLARYCRSRNLKLVHFSTDYVLDADASNARPLDELALPAPSSVYAASKLAGEHFVRADGPEHLIIRTCGLFGIAATKAKGNFIETMLRLAQSRPAISVVDDQHCTPSFTVDVAQATVALLKAGAQGTFHITNAGHTTWRRLAAEVFRQAGLPVEVRPITSAEFGAKAKRPSWSVLDCGKLERILGRPMPGWQDAVSRYLQARPTATPVS</sequence>
<name>A0A517SF45_9PLAN</name>
<dbReference type="InterPro" id="IPR036291">
    <property type="entry name" value="NAD(P)-bd_dom_sf"/>
</dbReference>
<dbReference type="RefSeq" id="WP_145030598.1">
    <property type="nucleotide sequence ID" value="NZ_CP036271.1"/>
</dbReference>
<dbReference type="Gene3D" id="3.90.25.10">
    <property type="entry name" value="UDP-galactose 4-epimerase, domain 1"/>
    <property type="match status" value="1"/>
</dbReference>
<dbReference type="AlphaFoldDB" id="A0A517SF45"/>
<accession>A0A517SF45</accession>
<comment type="pathway">
    <text evidence="1 6">Carbohydrate biosynthesis; dTDP-L-rhamnose biosynthesis.</text>
</comment>
<evidence type="ECO:0000313" key="9">
    <source>
        <dbReference type="Proteomes" id="UP000315700"/>
    </source>
</evidence>
<dbReference type="InterPro" id="IPR005913">
    <property type="entry name" value="dTDP_dehydrorham_reduct"/>
</dbReference>
<evidence type="ECO:0000259" key="7">
    <source>
        <dbReference type="Pfam" id="PF04321"/>
    </source>
</evidence>